<dbReference type="OrthoDB" id="2376882at2"/>
<keyword evidence="2" id="KW-1185">Reference proteome</keyword>
<reference evidence="1 2" key="1">
    <citation type="submission" date="2019-11" db="EMBL/GenBank/DDBJ databases">
        <title>Terrilactibacillus tamarindus sp. nov. BCM23-1 isolated from bark of Tamarindus indica.</title>
        <authorList>
            <person name="Kingkaew E."/>
            <person name="Tanasupawat S."/>
        </authorList>
    </citation>
    <scope>NUCLEOTIDE SEQUENCE [LARGE SCALE GENOMIC DNA]</scope>
    <source>
        <strain evidence="1 2">BCM23-1</strain>
    </source>
</reference>
<organism evidence="1 2">
    <name type="scientific">Terrilactibacillus tamarindi</name>
    <dbReference type="NCBI Taxonomy" id="2599694"/>
    <lineage>
        <taxon>Bacteria</taxon>
        <taxon>Bacillati</taxon>
        <taxon>Bacillota</taxon>
        <taxon>Bacilli</taxon>
        <taxon>Bacillales</taxon>
        <taxon>Bacillaceae</taxon>
        <taxon>Terrilactibacillus</taxon>
    </lineage>
</organism>
<evidence type="ECO:0000313" key="2">
    <source>
        <dbReference type="Proteomes" id="UP000440978"/>
    </source>
</evidence>
<dbReference type="Proteomes" id="UP000440978">
    <property type="component" value="Unassembled WGS sequence"/>
</dbReference>
<dbReference type="EMBL" id="WNHB01000013">
    <property type="protein sequence ID" value="MTT32146.1"/>
    <property type="molecule type" value="Genomic_DNA"/>
</dbReference>
<dbReference type="AlphaFoldDB" id="A0A6N8CV82"/>
<dbReference type="Pfam" id="PF08863">
    <property type="entry name" value="YolD"/>
    <property type="match status" value="1"/>
</dbReference>
<protein>
    <submittedName>
        <fullName evidence="1">YolD-like family protein</fullName>
    </submittedName>
</protein>
<dbReference type="PANTHER" id="PTHR40051">
    <property type="entry name" value="IG HYPOTHETICAL 15966"/>
    <property type="match status" value="1"/>
</dbReference>
<comment type="caution">
    <text evidence="1">The sequence shown here is derived from an EMBL/GenBank/DDBJ whole genome shotgun (WGS) entry which is preliminary data.</text>
</comment>
<proteinExistence type="predicted"/>
<sequence>MRGDDAMKPNKLTKGSNVRWESMRMLLPEHVQALLKYKEEQKKIVKPILDDQELQEIGRTLNEALHNHHQIRVKYYKDGFIESLDGYITNFDHVMKRIKIEKEPEIWWLKIEDVTGVEPL</sequence>
<dbReference type="PANTHER" id="PTHR40051:SF1">
    <property type="entry name" value="YOLD-LIKE FAMILY PROTEIN"/>
    <property type="match status" value="1"/>
</dbReference>
<name>A0A6N8CV82_9BACI</name>
<gene>
    <name evidence="1" type="ORF">GMB86_09010</name>
</gene>
<evidence type="ECO:0000313" key="1">
    <source>
        <dbReference type="EMBL" id="MTT32146.1"/>
    </source>
</evidence>
<accession>A0A6N8CV82</accession>
<dbReference type="InterPro" id="IPR014962">
    <property type="entry name" value="YolD"/>
</dbReference>